<proteinExistence type="predicted"/>
<feature type="region of interest" description="Disordered" evidence="8">
    <location>
        <begin position="157"/>
        <end position="182"/>
    </location>
</feature>
<feature type="domain" description="Potassium channel" evidence="10">
    <location>
        <begin position="79"/>
        <end position="132"/>
    </location>
</feature>
<dbReference type="PANTHER" id="PTHR11003">
    <property type="entry name" value="POTASSIUM CHANNEL, SUBFAMILY K"/>
    <property type="match status" value="1"/>
</dbReference>
<dbReference type="GO" id="GO:0030322">
    <property type="term" value="P:stabilization of membrane potential"/>
    <property type="evidence" value="ECO:0007669"/>
    <property type="project" value="TreeGrafter"/>
</dbReference>
<feature type="transmembrane region" description="Helical" evidence="9">
    <location>
        <begin position="116"/>
        <end position="142"/>
    </location>
</feature>
<sequence>MSLKNEIPIIMQVVYFAGPYEMKVYMDFEKEQKFLVVKLATELRQITPLSPRWRTAIERRIQDVRHLTTYAVSRGARLQTGQFWDLSGTFLFTIYVMTALGFGAPVPQSTWGRSSALIYAIFAVPTHLYLMLNASLCLVINAETYLKKLRHKTRGQRPFSIERTTSHNSTESPNCSRNSEVMKTPNRSTIRRKIMHYLGVFVACRSVPLMVILYYIFGAAVFGLARGKTSLDIALFPLEFTTSGGLEHVNGHVRILYGCYVEGAMLLLSCGLAMLRCHSGAALTCMTEKYRLFESK</sequence>
<dbReference type="Gene3D" id="1.10.287.70">
    <property type="match status" value="1"/>
</dbReference>
<comment type="subcellular location">
    <subcellularLocation>
        <location evidence="1">Membrane</location>
        <topology evidence="1">Multi-pass membrane protein</topology>
    </subcellularLocation>
</comment>
<evidence type="ECO:0000313" key="11">
    <source>
        <dbReference type="EMBL" id="CAH1634900.1"/>
    </source>
</evidence>
<dbReference type="GO" id="GO:0005886">
    <property type="term" value="C:plasma membrane"/>
    <property type="evidence" value="ECO:0007669"/>
    <property type="project" value="TreeGrafter"/>
</dbReference>
<evidence type="ECO:0000256" key="6">
    <source>
        <dbReference type="ARBA" id="ARBA00023136"/>
    </source>
</evidence>
<evidence type="ECO:0000256" key="5">
    <source>
        <dbReference type="ARBA" id="ARBA00023065"/>
    </source>
</evidence>
<dbReference type="PANTHER" id="PTHR11003:SF87">
    <property type="entry name" value="POTASSIUM CHANNEL DOMAIN-CONTAINING PROTEIN"/>
    <property type="match status" value="1"/>
</dbReference>
<evidence type="ECO:0000256" key="2">
    <source>
        <dbReference type="ARBA" id="ARBA00022448"/>
    </source>
</evidence>
<reference evidence="11" key="1">
    <citation type="submission" date="2022-02" db="EMBL/GenBank/DDBJ databases">
        <authorList>
            <person name="King R."/>
        </authorList>
    </citation>
    <scope>NUCLEOTIDE SEQUENCE</scope>
</reference>
<name>A0A9P0HW34_SPOLI</name>
<organism evidence="11 12">
    <name type="scientific">Spodoptera littoralis</name>
    <name type="common">Egyptian cotton leafworm</name>
    <dbReference type="NCBI Taxonomy" id="7109"/>
    <lineage>
        <taxon>Eukaryota</taxon>
        <taxon>Metazoa</taxon>
        <taxon>Ecdysozoa</taxon>
        <taxon>Arthropoda</taxon>
        <taxon>Hexapoda</taxon>
        <taxon>Insecta</taxon>
        <taxon>Pterygota</taxon>
        <taxon>Neoptera</taxon>
        <taxon>Endopterygota</taxon>
        <taxon>Lepidoptera</taxon>
        <taxon>Glossata</taxon>
        <taxon>Ditrysia</taxon>
        <taxon>Noctuoidea</taxon>
        <taxon>Noctuidae</taxon>
        <taxon>Amphipyrinae</taxon>
        <taxon>Spodoptera</taxon>
    </lineage>
</organism>
<dbReference type="AlphaFoldDB" id="A0A9P0HW34"/>
<gene>
    <name evidence="11" type="ORF">SPLIT_LOCUS262</name>
</gene>
<protein>
    <recommendedName>
        <fullName evidence="10">Potassium channel domain-containing protein</fullName>
    </recommendedName>
</protein>
<evidence type="ECO:0000256" key="7">
    <source>
        <dbReference type="ARBA" id="ARBA00023303"/>
    </source>
</evidence>
<keyword evidence="4 9" id="KW-1133">Transmembrane helix</keyword>
<feature type="compositionally biased region" description="Polar residues" evidence="8">
    <location>
        <begin position="162"/>
        <end position="182"/>
    </location>
</feature>
<evidence type="ECO:0000313" key="12">
    <source>
        <dbReference type="Proteomes" id="UP001153321"/>
    </source>
</evidence>
<dbReference type="InterPro" id="IPR003280">
    <property type="entry name" value="2pore_dom_K_chnl"/>
</dbReference>
<keyword evidence="5" id="KW-0406">Ion transport</keyword>
<keyword evidence="7" id="KW-0407">Ion channel</keyword>
<dbReference type="Proteomes" id="UP001153321">
    <property type="component" value="Chromosome 1"/>
</dbReference>
<evidence type="ECO:0000256" key="3">
    <source>
        <dbReference type="ARBA" id="ARBA00022692"/>
    </source>
</evidence>
<dbReference type="Pfam" id="PF07885">
    <property type="entry name" value="Ion_trans_2"/>
    <property type="match status" value="1"/>
</dbReference>
<dbReference type="SUPFAM" id="SSF81324">
    <property type="entry name" value="Voltage-gated potassium channels"/>
    <property type="match status" value="1"/>
</dbReference>
<dbReference type="GO" id="GO:0022841">
    <property type="term" value="F:potassium ion leak channel activity"/>
    <property type="evidence" value="ECO:0007669"/>
    <property type="project" value="TreeGrafter"/>
</dbReference>
<evidence type="ECO:0000256" key="8">
    <source>
        <dbReference type="SAM" id="MobiDB-lite"/>
    </source>
</evidence>
<accession>A0A9P0HW34</accession>
<feature type="transmembrane region" description="Helical" evidence="9">
    <location>
        <begin position="83"/>
        <end position="104"/>
    </location>
</feature>
<feature type="transmembrane region" description="Helical" evidence="9">
    <location>
        <begin position="197"/>
        <end position="217"/>
    </location>
</feature>
<dbReference type="EMBL" id="LR824532">
    <property type="protein sequence ID" value="CAH1634900.1"/>
    <property type="molecule type" value="Genomic_DNA"/>
</dbReference>
<keyword evidence="12" id="KW-1185">Reference proteome</keyword>
<feature type="transmembrane region" description="Helical" evidence="9">
    <location>
        <begin position="255"/>
        <end position="275"/>
    </location>
</feature>
<keyword evidence="2" id="KW-0813">Transport</keyword>
<evidence type="ECO:0000256" key="1">
    <source>
        <dbReference type="ARBA" id="ARBA00004141"/>
    </source>
</evidence>
<evidence type="ECO:0000256" key="4">
    <source>
        <dbReference type="ARBA" id="ARBA00022989"/>
    </source>
</evidence>
<evidence type="ECO:0000259" key="10">
    <source>
        <dbReference type="Pfam" id="PF07885"/>
    </source>
</evidence>
<keyword evidence="6 9" id="KW-0472">Membrane</keyword>
<dbReference type="GO" id="GO:0015271">
    <property type="term" value="F:outward rectifier potassium channel activity"/>
    <property type="evidence" value="ECO:0007669"/>
    <property type="project" value="TreeGrafter"/>
</dbReference>
<keyword evidence="3 9" id="KW-0812">Transmembrane</keyword>
<dbReference type="InterPro" id="IPR013099">
    <property type="entry name" value="K_chnl_dom"/>
</dbReference>
<evidence type="ECO:0000256" key="9">
    <source>
        <dbReference type="SAM" id="Phobius"/>
    </source>
</evidence>